<reference evidence="5 6" key="1">
    <citation type="submission" date="2023-03" db="EMBL/GenBank/DDBJ databases">
        <title>Bacillus Genome Sequencing.</title>
        <authorList>
            <person name="Dunlap C."/>
        </authorList>
    </citation>
    <scope>NUCLEOTIDE SEQUENCE [LARGE SCALE GENOMIC DNA]</scope>
    <source>
        <strain evidence="5 6">NRS-1717</strain>
    </source>
</reference>
<keyword evidence="1" id="KW-0805">Transcription regulation</keyword>
<dbReference type="EMBL" id="JARTFS010000016">
    <property type="protein sequence ID" value="MED4403467.1"/>
    <property type="molecule type" value="Genomic_DNA"/>
</dbReference>
<dbReference type="SUPFAM" id="SSF46785">
    <property type="entry name" value="Winged helix' DNA-binding domain"/>
    <property type="match status" value="1"/>
</dbReference>
<dbReference type="InterPro" id="IPR036390">
    <property type="entry name" value="WH_DNA-bd_sf"/>
</dbReference>
<protein>
    <submittedName>
        <fullName evidence="5">MarR family transcriptional regulator</fullName>
    </submittedName>
</protein>
<dbReference type="PRINTS" id="PR00598">
    <property type="entry name" value="HTHMARR"/>
</dbReference>
<gene>
    <name evidence="5" type="ORF">P9271_19340</name>
</gene>
<evidence type="ECO:0000313" key="6">
    <source>
        <dbReference type="Proteomes" id="UP001342826"/>
    </source>
</evidence>
<evidence type="ECO:0000256" key="1">
    <source>
        <dbReference type="ARBA" id="ARBA00023015"/>
    </source>
</evidence>
<dbReference type="InterPro" id="IPR036388">
    <property type="entry name" value="WH-like_DNA-bd_sf"/>
</dbReference>
<accession>A0ABU6P281</accession>
<evidence type="ECO:0000259" key="4">
    <source>
        <dbReference type="PROSITE" id="PS50995"/>
    </source>
</evidence>
<proteinExistence type="predicted"/>
<dbReference type="Gene3D" id="1.10.10.10">
    <property type="entry name" value="Winged helix-like DNA-binding domain superfamily/Winged helix DNA-binding domain"/>
    <property type="match status" value="1"/>
</dbReference>
<comment type="caution">
    <text evidence="5">The sequence shown here is derived from an EMBL/GenBank/DDBJ whole genome shotgun (WGS) entry which is preliminary data.</text>
</comment>
<keyword evidence="2" id="KW-0238">DNA-binding</keyword>
<dbReference type="SMART" id="SM00347">
    <property type="entry name" value="HTH_MARR"/>
    <property type="match status" value="1"/>
</dbReference>
<evidence type="ECO:0000256" key="3">
    <source>
        <dbReference type="ARBA" id="ARBA00023163"/>
    </source>
</evidence>
<feature type="domain" description="HTH marR-type" evidence="4">
    <location>
        <begin position="4"/>
        <end position="135"/>
    </location>
</feature>
<dbReference type="Proteomes" id="UP001342826">
    <property type="component" value="Unassembled WGS sequence"/>
</dbReference>
<dbReference type="PANTHER" id="PTHR42756">
    <property type="entry name" value="TRANSCRIPTIONAL REGULATOR, MARR"/>
    <property type="match status" value="1"/>
</dbReference>
<keyword evidence="6" id="KW-1185">Reference proteome</keyword>
<keyword evidence="3" id="KW-0804">Transcription</keyword>
<name>A0ABU6P281_9BACI</name>
<evidence type="ECO:0000256" key="2">
    <source>
        <dbReference type="ARBA" id="ARBA00023125"/>
    </source>
</evidence>
<dbReference type="PANTHER" id="PTHR42756:SF1">
    <property type="entry name" value="TRANSCRIPTIONAL REPRESSOR OF EMRAB OPERON"/>
    <property type="match status" value="1"/>
</dbReference>
<evidence type="ECO:0000313" key="5">
    <source>
        <dbReference type="EMBL" id="MED4403467.1"/>
    </source>
</evidence>
<dbReference type="GeneID" id="301142962"/>
<dbReference type="InterPro" id="IPR000835">
    <property type="entry name" value="HTH_MarR-typ"/>
</dbReference>
<dbReference type="RefSeq" id="WP_066234882.1">
    <property type="nucleotide sequence ID" value="NZ_JARTFQ010000001.1"/>
</dbReference>
<dbReference type="Pfam" id="PF01047">
    <property type="entry name" value="MarR"/>
    <property type="match status" value="1"/>
</dbReference>
<sequence length="139" mass="16428">MIDTTALFHELFQKTRFITKEVNEKLKQYDLYSSQWSIIYCLKTLGPSTQTDIWRYLNVEAPTVTRTITRLEKSGWVIRMEGNDKRERIIQLTEKANELIPQLEETVKAFEREMIGNLSDDEQQELLRLIKKMGANERS</sequence>
<dbReference type="PROSITE" id="PS50995">
    <property type="entry name" value="HTH_MARR_2"/>
    <property type="match status" value="1"/>
</dbReference>
<organism evidence="5 6">
    <name type="scientific">Metabacillus fastidiosus</name>
    <dbReference type="NCBI Taxonomy" id="1458"/>
    <lineage>
        <taxon>Bacteria</taxon>
        <taxon>Bacillati</taxon>
        <taxon>Bacillota</taxon>
        <taxon>Bacilli</taxon>
        <taxon>Bacillales</taxon>
        <taxon>Bacillaceae</taxon>
        <taxon>Metabacillus</taxon>
    </lineage>
</organism>